<gene>
    <name evidence="1" type="ORF">NP493_1325g01052</name>
</gene>
<accession>A0AAD9NF83</accession>
<evidence type="ECO:0000313" key="1">
    <source>
        <dbReference type="EMBL" id="KAK2166373.1"/>
    </source>
</evidence>
<proteinExistence type="predicted"/>
<dbReference type="Proteomes" id="UP001209878">
    <property type="component" value="Unassembled WGS sequence"/>
</dbReference>
<name>A0AAD9NF83_RIDPI</name>
<dbReference type="EMBL" id="JAODUO010001324">
    <property type="protein sequence ID" value="KAK2166373.1"/>
    <property type="molecule type" value="Genomic_DNA"/>
</dbReference>
<keyword evidence="2" id="KW-1185">Reference proteome</keyword>
<comment type="caution">
    <text evidence="1">The sequence shown here is derived from an EMBL/GenBank/DDBJ whole genome shotgun (WGS) entry which is preliminary data.</text>
</comment>
<sequence length="140" mass="15967">MDGPKNEDQTYVSVRIEFRSPHVARIRFRRAAFSGAECTYIRRNTSRPLSGPQIFSLLRVNVKGCGFTMIRGSTESTIPARCIYDSRRVWVSYSVPYCRHSTGHRDFPGQRNGHVDASSAYMSRCLLPTAQPRQYTPLPH</sequence>
<dbReference type="AlphaFoldDB" id="A0AAD9NF83"/>
<reference evidence="1" key="1">
    <citation type="journal article" date="2023" name="Mol. Biol. Evol.">
        <title>Third-Generation Sequencing Reveals the Adaptive Role of the Epigenome in Three Deep-Sea Polychaetes.</title>
        <authorList>
            <person name="Perez M."/>
            <person name="Aroh O."/>
            <person name="Sun Y."/>
            <person name="Lan Y."/>
            <person name="Juniper S.K."/>
            <person name="Young C.R."/>
            <person name="Angers B."/>
            <person name="Qian P.Y."/>
        </authorList>
    </citation>
    <scope>NUCLEOTIDE SEQUENCE</scope>
    <source>
        <strain evidence="1">R07B-5</strain>
    </source>
</reference>
<organism evidence="1 2">
    <name type="scientific">Ridgeia piscesae</name>
    <name type="common">Tubeworm</name>
    <dbReference type="NCBI Taxonomy" id="27915"/>
    <lineage>
        <taxon>Eukaryota</taxon>
        <taxon>Metazoa</taxon>
        <taxon>Spiralia</taxon>
        <taxon>Lophotrochozoa</taxon>
        <taxon>Annelida</taxon>
        <taxon>Polychaeta</taxon>
        <taxon>Sedentaria</taxon>
        <taxon>Canalipalpata</taxon>
        <taxon>Sabellida</taxon>
        <taxon>Siboglinidae</taxon>
        <taxon>Ridgeia</taxon>
    </lineage>
</organism>
<protein>
    <submittedName>
        <fullName evidence="1">Uncharacterized protein</fullName>
    </submittedName>
</protein>
<evidence type="ECO:0000313" key="2">
    <source>
        <dbReference type="Proteomes" id="UP001209878"/>
    </source>
</evidence>